<protein>
    <submittedName>
        <fullName evidence="2">Sporulation protein YqfD</fullName>
    </submittedName>
</protein>
<dbReference type="Pfam" id="PF06898">
    <property type="entry name" value="YqfD"/>
    <property type="match status" value="1"/>
</dbReference>
<evidence type="ECO:0000313" key="2">
    <source>
        <dbReference type="EMBL" id="TDF96733.1"/>
    </source>
</evidence>
<keyword evidence="1" id="KW-0812">Transmembrane</keyword>
<keyword evidence="1" id="KW-0472">Membrane</keyword>
<dbReference type="AlphaFoldDB" id="A0A4R5KMA2"/>
<dbReference type="InterPro" id="IPR010690">
    <property type="entry name" value="YqfD"/>
</dbReference>
<accession>A0A4R5KMA2</accession>
<proteinExistence type="predicted"/>
<dbReference type="EMBL" id="SMRT01000007">
    <property type="protein sequence ID" value="TDF96733.1"/>
    <property type="molecule type" value="Genomic_DNA"/>
</dbReference>
<dbReference type="NCBIfam" id="TIGR02876">
    <property type="entry name" value="spore_yqfD"/>
    <property type="match status" value="1"/>
</dbReference>
<evidence type="ECO:0000313" key="3">
    <source>
        <dbReference type="Proteomes" id="UP000295636"/>
    </source>
</evidence>
<evidence type="ECO:0000256" key="1">
    <source>
        <dbReference type="SAM" id="Phobius"/>
    </source>
</evidence>
<organism evidence="2 3">
    <name type="scientific">Paenibacillus piri</name>
    <dbReference type="NCBI Taxonomy" id="2547395"/>
    <lineage>
        <taxon>Bacteria</taxon>
        <taxon>Bacillati</taxon>
        <taxon>Bacillota</taxon>
        <taxon>Bacilli</taxon>
        <taxon>Bacillales</taxon>
        <taxon>Paenibacillaceae</taxon>
        <taxon>Paenibacillus</taxon>
    </lineage>
</organism>
<keyword evidence="1" id="KW-1133">Transmembrane helix</keyword>
<gene>
    <name evidence="2" type="primary">yqfD</name>
    <name evidence="2" type="ORF">E1757_16780</name>
</gene>
<sequence>MKTSILLALRGYVLIEVRGEHLERLINRSTEKRLSIWDIRFRGDSHAELYITIKDFFRLRPLLKETGCRFHVLRRHGFPFVLDRLEKRKLFVAGMIGFVIGIYLLSSIVWQVNVEGNEHIDKNAILQAAKEEGVYKLQWKFRLKSASELSKSLQDKLPEAAWVGVELHGTHVTIKVVEAVIPDKPPLLNPRHLIASKSAMITSIFAEKGRPVAKPNMYVKKGDILISGILGEGAYQKSVVASGQVKGLVWYAPKIEVPLVQQYKVYTGDVRKRFYLVIGSRALQLTGYGNIPYQQFEAQSERKTLQWRDFVLPVGWLRERVMEVGVVEQPVDPQEAKARGLEQAKGEILAAAGKDAKVVSEKILHEKTENGKVYMEAHLEVEESIAQELPIMPAP</sequence>
<comment type="caution">
    <text evidence="2">The sequence shown here is derived from an EMBL/GenBank/DDBJ whole genome shotgun (WGS) entry which is preliminary data.</text>
</comment>
<feature type="transmembrane region" description="Helical" evidence="1">
    <location>
        <begin position="90"/>
        <end position="110"/>
    </location>
</feature>
<dbReference type="OrthoDB" id="1640349at2"/>
<dbReference type="Proteomes" id="UP000295636">
    <property type="component" value="Unassembled WGS sequence"/>
</dbReference>
<reference evidence="2 3" key="1">
    <citation type="submission" date="2019-03" db="EMBL/GenBank/DDBJ databases">
        <title>This is whole genome sequence of Paenibacillus sp MS74 strain.</title>
        <authorList>
            <person name="Trinh H.N."/>
        </authorList>
    </citation>
    <scope>NUCLEOTIDE SEQUENCE [LARGE SCALE GENOMIC DNA]</scope>
    <source>
        <strain evidence="2 3">MS74</strain>
    </source>
</reference>
<keyword evidence="3" id="KW-1185">Reference proteome</keyword>
<name>A0A4R5KMA2_9BACL</name>
<dbReference type="PIRSF" id="PIRSF029895">
    <property type="entry name" value="SpoIV"/>
    <property type="match status" value="1"/>
</dbReference>